<evidence type="ECO:0000259" key="1">
    <source>
        <dbReference type="Pfam" id="PF13472"/>
    </source>
</evidence>
<protein>
    <submittedName>
        <fullName evidence="2">GDSL-like Lipase/Acylhydrolase</fullName>
    </submittedName>
</protein>
<dbReference type="SUPFAM" id="SSF52266">
    <property type="entry name" value="SGNH hydrolase"/>
    <property type="match status" value="1"/>
</dbReference>
<proteinExistence type="predicted"/>
<dbReference type="PANTHER" id="PTHR30383:SF5">
    <property type="entry name" value="SGNH HYDROLASE-TYPE ESTERASE DOMAIN-CONTAINING PROTEIN"/>
    <property type="match status" value="1"/>
</dbReference>
<feature type="domain" description="SGNH hydrolase-type esterase" evidence="1">
    <location>
        <begin position="167"/>
        <end position="281"/>
    </location>
</feature>
<organism evidence="2 3">
    <name type="scientific">Ruminococcus flavefaciens</name>
    <dbReference type="NCBI Taxonomy" id="1265"/>
    <lineage>
        <taxon>Bacteria</taxon>
        <taxon>Bacillati</taxon>
        <taxon>Bacillota</taxon>
        <taxon>Clostridia</taxon>
        <taxon>Eubacteriales</taxon>
        <taxon>Oscillospiraceae</taxon>
        <taxon>Ruminococcus</taxon>
    </lineage>
</organism>
<dbReference type="Gene3D" id="3.40.50.1110">
    <property type="entry name" value="SGNH hydrolase"/>
    <property type="match status" value="1"/>
</dbReference>
<dbReference type="InterPro" id="IPR013830">
    <property type="entry name" value="SGNH_hydro"/>
</dbReference>
<dbReference type="Proteomes" id="UP000183461">
    <property type="component" value="Unassembled WGS sequence"/>
</dbReference>
<dbReference type="PANTHER" id="PTHR30383">
    <property type="entry name" value="THIOESTERASE 1/PROTEASE 1/LYSOPHOSPHOLIPASE L1"/>
    <property type="match status" value="1"/>
</dbReference>
<dbReference type="AlphaFoldDB" id="A0A1K1NED2"/>
<dbReference type="InterPro" id="IPR051532">
    <property type="entry name" value="Ester_Hydrolysis_Enzymes"/>
</dbReference>
<evidence type="ECO:0000313" key="3">
    <source>
        <dbReference type="Proteomes" id="UP000183461"/>
    </source>
</evidence>
<evidence type="ECO:0000313" key="2">
    <source>
        <dbReference type="EMBL" id="SFW33715.1"/>
    </source>
</evidence>
<gene>
    <name evidence="2" type="ORF">SAMN02910280_1912</name>
</gene>
<accession>A0A1K1NED2</accession>
<dbReference type="InterPro" id="IPR036514">
    <property type="entry name" value="SGNH_hydro_sf"/>
</dbReference>
<keyword evidence="2" id="KW-0378">Hydrolase</keyword>
<name>A0A1K1NED2_RUMFL</name>
<dbReference type="GO" id="GO:0004622">
    <property type="term" value="F:phosphatidylcholine lysophospholipase activity"/>
    <property type="evidence" value="ECO:0007669"/>
    <property type="project" value="TreeGrafter"/>
</dbReference>
<sequence>MKLRVKQEVLTMKDKIIGLLKSPVLGMLIFLSVVLTFSLTSSFGQNEDSETAGKFAVAAVSAAADIVNDELTTCPVTTCTTTTTTVTTTIATTTSPYEVIQPDRYAGTSPNSAFYQDRLAVAGDSLALGFCYYGFVPKMHNIAADSVSMWNLDYFTFNHGNGELGMVDSIEEIRPRLLYISVGMNDVNMNSSEKYVNRYREVIDEIMKRMPEINIVVAGITPVCSDCTVVKNSIIREYNTALEKMVKDMDSPQVVYFDVYSVVCDDKQNLRDEYSSGDGMHIYIPCYNDILTALFDFLDKTDFKKRLGG</sequence>
<dbReference type="Pfam" id="PF13472">
    <property type="entry name" value="Lipase_GDSL_2"/>
    <property type="match status" value="1"/>
</dbReference>
<dbReference type="EMBL" id="FPIP01000004">
    <property type="protein sequence ID" value="SFW33715.1"/>
    <property type="molecule type" value="Genomic_DNA"/>
</dbReference>
<reference evidence="2 3" key="1">
    <citation type="submission" date="2016-11" db="EMBL/GenBank/DDBJ databases">
        <authorList>
            <person name="Jaros S."/>
            <person name="Januszkiewicz K."/>
            <person name="Wedrychowicz H."/>
        </authorList>
    </citation>
    <scope>NUCLEOTIDE SEQUENCE [LARGE SCALE GENOMIC DNA]</scope>
    <source>
        <strain evidence="2 3">YL228</strain>
    </source>
</reference>